<accession>A0AAW4PJQ5</accession>
<dbReference type="PANTHER" id="PTHR34236:SF1">
    <property type="entry name" value="DIMETHYL SULFOXIDE REDUCTASE TRANSCRIPTIONAL ACTIVATOR"/>
    <property type="match status" value="1"/>
</dbReference>
<organism evidence="8 9">
    <name type="scientific">Haloarcula nitratireducens</name>
    <dbReference type="NCBI Taxonomy" id="2487749"/>
    <lineage>
        <taxon>Archaea</taxon>
        <taxon>Methanobacteriati</taxon>
        <taxon>Methanobacteriota</taxon>
        <taxon>Stenosarchaea group</taxon>
        <taxon>Halobacteria</taxon>
        <taxon>Halobacteriales</taxon>
        <taxon>Haloarculaceae</taxon>
        <taxon>Haloarcula</taxon>
    </lineage>
</organism>
<dbReference type="InterPro" id="IPR029016">
    <property type="entry name" value="GAF-like_dom_sf"/>
</dbReference>
<dbReference type="Pfam" id="PF13185">
    <property type="entry name" value="GAF_2"/>
    <property type="match status" value="1"/>
</dbReference>
<dbReference type="GO" id="GO:0006310">
    <property type="term" value="P:DNA recombination"/>
    <property type="evidence" value="ECO:0007669"/>
    <property type="project" value="UniProtKB-KW"/>
</dbReference>
<gene>
    <name evidence="8" type="ORF">EGH23_25405</name>
</gene>
<dbReference type="PROSITE" id="PS50113">
    <property type="entry name" value="PAC"/>
    <property type="match status" value="1"/>
</dbReference>
<dbReference type="InterPro" id="IPR007050">
    <property type="entry name" value="HTH_bacterioopsin"/>
</dbReference>
<feature type="compositionally biased region" description="Basic and acidic residues" evidence="4">
    <location>
        <begin position="208"/>
        <end position="226"/>
    </location>
</feature>
<dbReference type="Gene3D" id="1.10.10.10">
    <property type="entry name" value="Winged helix-like DNA-binding domain superfamily/Winged helix DNA-binding domain"/>
    <property type="match status" value="1"/>
</dbReference>
<feature type="domain" description="Tyr recombinase" evidence="7">
    <location>
        <begin position="10"/>
        <end position="217"/>
    </location>
</feature>
<dbReference type="Pfam" id="PF08448">
    <property type="entry name" value="PAS_4"/>
    <property type="match status" value="2"/>
</dbReference>
<dbReference type="Proteomes" id="UP001430455">
    <property type="component" value="Unassembled WGS sequence"/>
</dbReference>
<evidence type="ECO:0000256" key="3">
    <source>
        <dbReference type="ARBA" id="ARBA00023172"/>
    </source>
</evidence>
<dbReference type="Pfam" id="PF00589">
    <property type="entry name" value="Phage_integrase"/>
    <property type="match status" value="1"/>
</dbReference>
<dbReference type="InterPro" id="IPR002104">
    <property type="entry name" value="Integrase_catalytic"/>
</dbReference>
<evidence type="ECO:0000259" key="7">
    <source>
        <dbReference type="PROSITE" id="PS51898"/>
    </source>
</evidence>
<dbReference type="SUPFAM" id="SSF55785">
    <property type="entry name" value="PYP-like sensor domain (PAS domain)"/>
    <property type="match status" value="2"/>
</dbReference>
<dbReference type="InterPro" id="IPR011010">
    <property type="entry name" value="DNA_brk_join_enz"/>
</dbReference>
<dbReference type="InterPro" id="IPR000014">
    <property type="entry name" value="PAS"/>
</dbReference>
<dbReference type="Pfam" id="PF04967">
    <property type="entry name" value="HTH_10"/>
    <property type="match status" value="1"/>
</dbReference>
<proteinExistence type="predicted"/>
<keyword evidence="9" id="KW-1185">Reference proteome</keyword>
<reference evidence="8 9" key="1">
    <citation type="submission" date="2021-06" db="EMBL/GenBank/DDBJ databases">
        <title>Halomicroarcula sp. a new haloarchaeum isolated from saline soil.</title>
        <authorList>
            <person name="Duran-Viseras A."/>
            <person name="Sanchez-Porro C."/>
            <person name="Ventosa A."/>
        </authorList>
    </citation>
    <scope>NUCLEOTIDE SEQUENCE [LARGE SCALE GENOMIC DNA]</scope>
    <source>
        <strain evidence="8 9">F27</strain>
    </source>
</reference>
<dbReference type="InterPro" id="IPR013324">
    <property type="entry name" value="RNA_pol_sigma_r3/r4-like"/>
</dbReference>
<keyword evidence="3" id="KW-0233">DNA recombination</keyword>
<dbReference type="GO" id="GO:0015074">
    <property type="term" value="P:DNA integration"/>
    <property type="evidence" value="ECO:0007669"/>
    <property type="project" value="InterPro"/>
</dbReference>
<dbReference type="SUPFAM" id="SSF88659">
    <property type="entry name" value="Sigma3 and sigma4 domains of RNA polymerase sigma factors"/>
    <property type="match status" value="1"/>
</dbReference>
<protein>
    <submittedName>
        <fullName evidence="8">PAS domain-containing protein</fullName>
    </submittedName>
</protein>
<dbReference type="InterPro" id="IPR013762">
    <property type="entry name" value="Integrase-like_cat_sf"/>
</dbReference>
<evidence type="ECO:0000256" key="1">
    <source>
        <dbReference type="ARBA" id="ARBA00023015"/>
    </source>
</evidence>
<dbReference type="NCBIfam" id="TIGR00229">
    <property type="entry name" value="sensory_box"/>
    <property type="match status" value="2"/>
</dbReference>
<dbReference type="EMBL" id="RKLT01000043">
    <property type="protein sequence ID" value="MBX0298201.1"/>
    <property type="molecule type" value="Genomic_DNA"/>
</dbReference>
<dbReference type="GO" id="GO:0003677">
    <property type="term" value="F:DNA binding"/>
    <property type="evidence" value="ECO:0007669"/>
    <property type="project" value="InterPro"/>
</dbReference>
<keyword evidence="2" id="KW-0804">Transcription</keyword>
<dbReference type="Gene3D" id="3.30.450.20">
    <property type="entry name" value="PAS domain"/>
    <property type="match status" value="2"/>
</dbReference>
<feature type="domain" description="PAS" evidence="5">
    <location>
        <begin position="347"/>
        <end position="409"/>
    </location>
</feature>
<dbReference type="Gene3D" id="3.30.450.40">
    <property type="match status" value="1"/>
</dbReference>
<dbReference type="PANTHER" id="PTHR34236">
    <property type="entry name" value="DIMETHYL SULFOXIDE REDUCTASE TRANSCRIPTIONAL ACTIVATOR"/>
    <property type="match status" value="1"/>
</dbReference>
<evidence type="ECO:0000313" key="9">
    <source>
        <dbReference type="Proteomes" id="UP001430455"/>
    </source>
</evidence>
<dbReference type="CDD" id="cd00130">
    <property type="entry name" value="PAS"/>
    <property type="match status" value="2"/>
</dbReference>
<evidence type="ECO:0000313" key="8">
    <source>
        <dbReference type="EMBL" id="MBX0298201.1"/>
    </source>
</evidence>
<name>A0AAW4PJQ5_9EURY</name>
<evidence type="ECO:0000259" key="6">
    <source>
        <dbReference type="PROSITE" id="PS50113"/>
    </source>
</evidence>
<evidence type="ECO:0000256" key="4">
    <source>
        <dbReference type="SAM" id="MobiDB-lite"/>
    </source>
</evidence>
<dbReference type="SUPFAM" id="SSF56349">
    <property type="entry name" value="DNA breaking-rejoining enzymes"/>
    <property type="match status" value="1"/>
</dbReference>
<dbReference type="InterPro" id="IPR013656">
    <property type="entry name" value="PAS_4"/>
</dbReference>
<dbReference type="InterPro" id="IPR000700">
    <property type="entry name" value="PAS-assoc_C"/>
</dbReference>
<evidence type="ECO:0000256" key="2">
    <source>
        <dbReference type="ARBA" id="ARBA00023163"/>
    </source>
</evidence>
<dbReference type="InterPro" id="IPR003018">
    <property type="entry name" value="GAF"/>
</dbReference>
<sequence>MTVPLTTSDQASTWLQPDQIEELRTACYNDRFQSPYWQRNEAIVTVLYDTGLRVSELVQLDVDHLDLDTGTIQVPAAGQSETQTSAPLASAALELDPEHTLGTERLLTSYLYHRKNDSSVLFPSRNGGRLTPKAIRDVITKAAASAEVRPYIPTGRGEAAEISPQTLRHSTAWRLLTVEDWGLTEVRDRLRHTALTTTKSLYAPFMEDGDRHTETRSRSRASRESLPKPDILADMLNAVPDLLFAFDTDGQMLWWNTRATAITGYRDAEIADMHPLDFVAQAAKEQIAEAIARVTSQETIELQETHLVTKDGENLPYEFTAAPLTNDDGSVWGLAGVGRNIAARKRFERISDGFYALDTDWRFTYLNSQAEELVGRSEEELLGTVIWEAFPHAVEMQVYDKLHTAMETQEPLSFDQYYPPLDTWFDIRAYPSETGLSVYFQDITARKERERELEQQRTALAQLDQFNTLVHGLVHAVVEESTRTDIEQTVCDQLATSDFYQAAWIGEQTRSAAEIAPRVGAGIDPAAMSNTSTEAGVDSTHEIAKQAAENRAVCVGQTRSDDSLGTACSEQREAADIEAVVAVPLEYRNALYGVLLVYATDSTAFDERQQARFADLGETIGFAIAAAERKEALVAETAFALTLSIRDPDQFFLQAATRFDTTVTLEGVTGRTNDTYFEYFTVSGVSPAEIRDLANQNEMIDHVRIVSSHDTECLCEVGVTDASITTTVAEYGGAVTAMTAEDGFGTVRINLPRTVDVSRVIDALETTVATIELQAKETVNRPVQTHNRFETAVTDQLTDKQRDVLETAYHAGFFEQPRNSTGEDIAESLGISPSTFHQHLRVGLRKLVGSIAEPSTMSS</sequence>
<dbReference type="Pfam" id="PF15915">
    <property type="entry name" value="BAT"/>
    <property type="match status" value="1"/>
</dbReference>
<dbReference type="PROSITE" id="PS50112">
    <property type="entry name" value="PAS"/>
    <property type="match status" value="2"/>
</dbReference>
<dbReference type="PROSITE" id="PS51898">
    <property type="entry name" value="TYR_RECOMBINASE"/>
    <property type="match status" value="1"/>
</dbReference>
<dbReference type="InterPro" id="IPR031803">
    <property type="entry name" value="BAT_GAF/HTH-assoc"/>
</dbReference>
<feature type="region of interest" description="Disordered" evidence="4">
    <location>
        <begin position="205"/>
        <end position="226"/>
    </location>
</feature>
<dbReference type="SUPFAM" id="SSF55781">
    <property type="entry name" value="GAF domain-like"/>
    <property type="match status" value="1"/>
</dbReference>
<feature type="domain" description="PAS" evidence="5">
    <location>
        <begin position="228"/>
        <end position="298"/>
    </location>
</feature>
<keyword evidence="1" id="KW-0805">Transcription regulation</keyword>
<dbReference type="InterPro" id="IPR035965">
    <property type="entry name" value="PAS-like_dom_sf"/>
</dbReference>
<evidence type="ECO:0000259" key="5">
    <source>
        <dbReference type="PROSITE" id="PS50112"/>
    </source>
</evidence>
<dbReference type="SMART" id="SM00091">
    <property type="entry name" value="PAS"/>
    <property type="match status" value="2"/>
</dbReference>
<dbReference type="InterPro" id="IPR036388">
    <property type="entry name" value="WH-like_DNA-bd_sf"/>
</dbReference>
<comment type="caution">
    <text evidence="8">The sequence shown here is derived from an EMBL/GenBank/DDBJ whole genome shotgun (WGS) entry which is preliminary data.</text>
</comment>
<feature type="domain" description="PAC" evidence="6">
    <location>
        <begin position="301"/>
        <end position="353"/>
    </location>
</feature>
<dbReference type="AlphaFoldDB" id="A0AAW4PJQ5"/>
<dbReference type="Gene3D" id="1.10.443.10">
    <property type="entry name" value="Intergrase catalytic core"/>
    <property type="match status" value="1"/>
</dbReference>